<evidence type="ECO:0000313" key="3">
    <source>
        <dbReference type="EMBL" id="ORX72905.1"/>
    </source>
</evidence>
<keyword evidence="1" id="KW-0175">Coiled coil</keyword>
<feature type="region of interest" description="Disordered" evidence="2">
    <location>
        <begin position="14"/>
        <end position="39"/>
    </location>
</feature>
<dbReference type="GeneID" id="63808801"/>
<dbReference type="EMBL" id="MCFD01000002">
    <property type="protein sequence ID" value="ORX72905.1"/>
    <property type="molecule type" value="Genomic_DNA"/>
</dbReference>
<dbReference type="Proteomes" id="UP000193922">
    <property type="component" value="Unassembled WGS sequence"/>
</dbReference>
<feature type="coiled-coil region" evidence="1">
    <location>
        <begin position="62"/>
        <end position="139"/>
    </location>
</feature>
<evidence type="ECO:0000256" key="2">
    <source>
        <dbReference type="SAM" id="MobiDB-lite"/>
    </source>
</evidence>
<feature type="compositionally biased region" description="Basic and acidic residues" evidence="2">
    <location>
        <begin position="14"/>
        <end position="28"/>
    </location>
</feature>
<evidence type="ECO:0000313" key="4">
    <source>
        <dbReference type="Proteomes" id="UP000193922"/>
    </source>
</evidence>
<dbReference type="AlphaFoldDB" id="A0A1Y1WHR2"/>
<comment type="caution">
    <text evidence="3">The sequence shown here is derived from an EMBL/GenBank/DDBJ whole genome shotgun (WGS) entry which is preliminary data.</text>
</comment>
<proteinExistence type="predicted"/>
<gene>
    <name evidence="3" type="ORF">DL89DRAFT_84465</name>
</gene>
<accession>A0A1Y1WHR2</accession>
<evidence type="ECO:0000256" key="1">
    <source>
        <dbReference type="SAM" id="Coils"/>
    </source>
</evidence>
<keyword evidence="4" id="KW-1185">Reference proteome</keyword>
<name>A0A1Y1WHR2_9FUNG</name>
<dbReference type="RefSeq" id="XP_040746245.1">
    <property type="nucleotide sequence ID" value="XM_040892153.1"/>
</dbReference>
<organism evidence="3 4">
    <name type="scientific">Linderina pennispora</name>
    <dbReference type="NCBI Taxonomy" id="61395"/>
    <lineage>
        <taxon>Eukaryota</taxon>
        <taxon>Fungi</taxon>
        <taxon>Fungi incertae sedis</taxon>
        <taxon>Zoopagomycota</taxon>
        <taxon>Kickxellomycotina</taxon>
        <taxon>Kickxellomycetes</taxon>
        <taxon>Kickxellales</taxon>
        <taxon>Kickxellaceae</taxon>
        <taxon>Linderina</taxon>
    </lineage>
</organism>
<sequence>MANKSDTMQIAVEELKDQSAKDRQDLEALRASAQSDAQSYEKYMTDMEDQQMHVVGELEAQLTAAAALSKELKGRVAKLEAENRRLTMSQTSETKDLQKTVAELTSHLEFSRQEMMNENAELANRLHMSQRSVKHLENDNARMVGRLEAMASGSGMNRCRGIVGARTRAAHKEN</sequence>
<dbReference type="OrthoDB" id="5583791at2759"/>
<protein>
    <submittedName>
        <fullName evidence="3">Uncharacterized protein</fullName>
    </submittedName>
</protein>
<reference evidence="3 4" key="1">
    <citation type="submission" date="2016-07" db="EMBL/GenBank/DDBJ databases">
        <title>Pervasive Adenine N6-methylation of Active Genes in Fungi.</title>
        <authorList>
            <consortium name="DOE Joint Genome Institute"/>
            <person name="Mondo S.J."/>
            <person name="Dannebaum R.O."/>
            <person name="Kuo R.C."/>
            <person name="Labutti K."/>
            <person name="Haridas S."/>
            <person name="Kuo A."/>
            <person name="Salamov A."/>
            <person name="Ahrendt S.R."/>
            <person name="Lipzen A."/>
            <person name="Sullivan W."/>
            <person name="Andreopoulos W.B."/>
            <person name="Clum A."/>
            <person name="Lindquist E."/>
            <person name="Daum C."/>
            <person name="Ramamoorthy G.K."/>
            <person name="Gryganskyi A."/>
            <person name="Culley D."/>
            <person name="Magnuson J.K."/>
            <person name="James T.Y."/>
            <person name="O'Malley M.A."/>
            <person name="Stajich J.E."/>
            <person name="Spatafora J.W."/>
            <person name="Visel A."/>
            <person name="Grigoriev I.V."/>
        </authorList>
    </citation>
    <scope>NUCLEOTIDE SEQUENCE [LARGE SCALE GENOMIC DNA]</scope>
    <source>
        <strain evidence="3 4">ATCC 12442</strain>
    </source>
</reference>